<accession>A0A3N0YEN9</accession>
<evidence type="ECO:0000256" key="10">
    <source>
        <dbReference type="ARBA" id="ARBA00022588"/>
    </source>
</evidence>
<dbReference type="EMBL" id="RJVU01044706">
    <property type="protein sequence ID" value="ROL44627.1"/>
    <property type="molecule type" value="Genomic_DNA"/>
</dbReference>
<comment type="similarity">
    <text evidence="25">Belongs to the methyltransferase superfamily. Trimethylguanosine synthase family.</text>
</comment>
<dbReference type="SUPFAM" id="SSF50044">
    <property type="entry name" value="SH3-domain"/>
    <property type="match status" value="1"/>
</dbReference>
<dbReference type="Gene3D" id="2.30.30.40">
    <property type="entry name" value="SH3 Domains"/>
    <property type="match status" value="1"/>
</dbReference>
<dbReference type="Pfam" id="PF00018">
    <property type="entry name" value="SH3_1"/>
    <property type="match status" value="1"/>
</dbReference>
<dbReference type="SMART" id="SM00326">
    <property type="entry name" value="SH3"/>
    <property type="match status" value="1"/>
</dbReference>
<keyword evidence="14 34" id="KW-0418">Kinase</keyword>
<evidence type="ECO:0000256" key="28">
    <source>
        <dbReference type="ARBA" id="ARBA00048763"/>
    </source>
</evidence>
<comment type="catalytic activity">
    <reaction evidence="29">
        <text>a 5'-end (N(7)-methyl 5'-triphosphoguanosine)-ribonucleoside in snRNA + S-adenosyl-L-methionine = a 5'-end (N(2),N(7)-dimethyl 5'-triphosphoguanosine)-ribonucleoside in snRNA + S-adenosyl-L-homocysteine + H(+)</text>
        <dbReference type="Rhea" id="RHEA:78471"/>
        <dbReference type="Rhea" id="RHEA-COMP:19085"/>
        <dbReference type="Rhea" id="RHEA-COMP:19087"/>
        <dbReference type="ChEBI" id="CHEBI:15378"/>
        <dbReference type="ChEBI" id="CHEBI:57856"/>
        <dbReference type="ChEBI" id="CHEBI:59789"/>
        <dbReference type="ChEBI" id="CHEBI:156461"/>
        <dbReference type="ChEBI" id="CHEBI:172880"/>
    </reaction>
    <physiologicalReaction direction="left-to-right" evidence="29">
        <dbReference type="Rhea" id="RHEA:78472"/>
    </physiologicalReaction>
</comment>
<dbReference type="InterPro" id="IPR000980">
    <property type="entry name" value="SH2"/>
</dbReference>
<keyword evidence="20 34" id="KW-0829">Tyrosine-protein kinase</keyword>
<evidence type="ECO:0000256" key="17">
    <source>
        <dbReference type="ARBA" id="ARBA00022859"/>
    </source>
</evidence>
<dbReference type="GO" id="GO:0005794">
    <property type="term" value="C:Golgi apparatus"/>
    <property type="evidence" value="ECO:0007669"/>
    <property type="project" value="UniProtKB-SubCell"/>
</dbReference>
<dbReference type="InterPro" id="IPR017441">
    <property type="entry name" value="Protein_kinase_ATP_BS"/>
</dbReference>
<keyword evidence="12" id="KW-0519">Myristate</keyword>
<feature type="region of interest" description="Disordered" evidence="35">
    <location>
        <begin position="401"/>
        <end position="424"/>
    </location>
</feature>
<evidence type="ECO:0000256" key="31">
    <source>
        <dbReference type="PROSITE-ProRule" id="PRU00191"/>
    </source>
</evidence>
<dbReference type="InterPro" id="IPR020635">
    <property type="entry name" value="Tyr_kinase_cat_dom"/>
</dbReference>
<dbReference type="Gene3D" id="3.30.200.20">
    <property type="entry name" value="Phosphorylase Kinase, domain 1"/>
    <property type="match status" value="1"/>
</dbReference>
<evidence type="ECO:0000256" key="4">
    <source>
        <dbReference type="ARBA" id="ARBA00004555"/>
    </source>
</evidence>
<dbReference type="InterPro" id="IPR019012">
    <property type="entry name" value="RNA_cap_Gua-N2-MeTrfase"/>
</dbReference>
<feature type="compositionally biased region" description="Polar residues" evidence="35">
    <location>
        <begin position="316"/>
        <end position="340"/>
    </location>
</feature>
<evidence type="ECO:0000313" key="39">
    <source>
        <dbReference type="EMBL" id="ROL44627.1"/>
    </source>
</evidence>
<reference evidence="39 40" key="1">
    <citation type="submission" date="2018-10" db="EMBL/GenBank/DDBJ databases">
        <title>Genome assembly for a Yunnan-Guizhou Plateau 3E fish, Anabarilius grahami (Regan), and its evolutionary and genetic applications.</title>
        <authorList>
            <person name="Jiang W."/>
        </authorList>
    </citation>
    <scope>NUCLEOTIDE SEQUENCE [LARGE SCALE GENOMIC DNA]</scope>
    <source>
        <strain evidence="39">AG-KIZ</strain>
        <tissue evidence="39">Muscle</tissue>
    </source>
</reference>
<evidence type="ECO:0000256" key="7">
    <source>
        <dbReference type="ARBA" id="ARBA00022475"/>
    </source>
</evidence>
<comment type="catalytic activity">
    <reaction evidence="27">
        <text>a 5'-end (N(7)-methyl 5'-triphosphoguanosine)-ribonucleoside in snoRNA + S-adenosyl-L-methionine = a 5'-end (N(2),N(7)-dimethyl 5'-triphosphoguanosine)-ribonucleoside in snoRNA + S-adenosyl-L-homocysteine + H(+)</text>
        <dbReference type="Rhea" id="RHEA:78475"/>
        <dbReference type="Rhea" id="RHEA-COMP:19086"/>
        <dbReference type="Rhea" id="RHEA-COMP:19088"/>
        <dbReference type="ChEBI" id="CHEBI:15378"/>
        <dbReference type="ChEBI" id="CHEBI:57856"/>
        <dbReference type="ChEBI" id="CHEBI:59789"/>
        <dbReference type="ChEBI" id="CHEBI:156461"/>
        <dbReference type="ChEBI" id="CHEBI:172880"/>
    </reaction>
    <physiologicalReaction direction="left-to-right" evidence="27">
        <dbReference type="Rhea" id="RHEA:78476"/>
    </physiologicalReaction>
</comment>
<dbReference type="PROSITE" id="PS50001">
    <property type="entry name" value="SH2"/>
    <property type="match status" value="1"/>
</dbReference>
<evidence type="ECO:0000256" key="27">
    <source>
        <dbReference type="ARBA" id="ARBA00048740"/>
    </source>
</evidence>
<organism evidence="39 40">
    <name type="scientific">Anabarilius grahami</name>
    <name type="common">Kanglang fish</name>
    <name type="synonym">Barilius grahami</name>
    <dbReference type="NCBI Taxonomy" id="495550"/>
    <lineage>
        <taxon>Eukaryota</taxon>
        <taxon>Metazoa</taxon>
        <taxon>Chordata</taxon>
        <taxon>Craniata</taxon>
        <taxon>Vertebrata</taxon>
        <taxon>Euteleostomi</taxon>
        <taxon>Actinopterygii</taxon>
        <taxon>Neopterygii</taxon>
        <taxon>Teleostei</taxon>
        <taxon>Ostariophysi</taxon>
        <taxon>Cypriniformes</taxon>
        <taxon>Xenocyprididae</taxon>
        <taxon>Xenocypridinae</taxon>
        <taxon>Xenocypridinae incertae sedis</taxon>
        <taxon>Anabarilius</taxon>
    </lineage>
</organism>
<dbReference type="Gene3D" id="1.10.510.10">
    <property type="entry name" value="Transferase(Phosphotransferase) domain 1"/>
    <property type="match status" value="1"/>
</dbReference>
<comment type="similarity">
    <text evidence="34">Belongs to the protein kinase superfamily. Tyr protein kinase family.</text>
</comment>
<dbReference type="InterPro" id="IPR036860">
    <property type="entry name" value="SH2_dom_sf"/>
</dbReference>
<evidence type="ECO:0000256" key="15">
    <source>
        <dbReference type="ARBA" id="ARBA00022840"/>
    </source>
</evidence>
<dbReference type="GO" id="GO:0005524">
    <property type="term" value="F:ATP binding"/>
    <property type="evidence" value="ECO:0007669"/>
    <property type="project" value="UniProtKB-UniRule"/>
</dbReference>
<evidence type="ECO:0000256" key="6">
    <source>
        <dbReference type="ARBA" id="ARBA00022443"/>
    </source>
</evidence>
<protein>
    <recommendedName>
        <fullName evidence="34">Tyrosine-protein kinase</fullName>
        <ecNumber evidence="34">2.7.10.2</ecNumber>
    </recommendedName>
</protein>
<evidence type="ECO:0000256" key="25">
    <source>
        <dbReference type="ARBA" id="ARBA00025783"/>
    </source>
</evidence>
<keyword evidence="23" id="KW-0539">Nucleus</keyword>
<dbReference type="GO" id="GO:0045087">
    <property type="term" value="P:innate immune response"/>
    <property type="evidence" value="ECO:0007669"/>
    <property type="project" value="UniProtKB-KW"/>
</dbReference>
<gene>
    <name evidence="39" type="ORF">DPX16_18338</name>
</gene>
<name>A0A3N0YEN9_ANAGA</name>
<evidence type="ECO:0000256" key="19">
    <source>
        <dbReference type="ARBA" id="ARBA00023136"/>
    </source>
</evidence>
<feature type="compositionally biased region" description="Basic and acidic residues" evidence="35">
    <location>
        <begin position="411"/>
        <end position="424"/>
    </location>
</feature>
<evidence type="ECO:0000256" key="2">
    <source>
        <dbReference type="ARBA" id="ARBA00004236"/>
    </source>
</evidence>
<dbReference type="SMART" id="SM00219">
    <property type="entry name" value="TyrKc"/>
    <property type="match status" value="1"/>
</dbReference>
<dbReference type="PRINTS" id="PR00401">
    <property type="entry name" value="SH2DOMAIN"/>
</dbReference>
<dbReference type="InterPro" id="IPR029063">
    <property type="entry name" value="SAM-dependent_MTases_sf"/>
</dbReference>
<evidence type="ECO:0000256" key="23">
    <source>
        <dbReference type="ARBA" id="ARBA00023242"/>
    </source>
</evidence>
<keyword evidence="11 34" id="KW-0808">Transferase</keyword>
<dbReference type="GO" id="GO:0005634">
    <property type="term" value="C:nucleus"/>
    <property type="evidence" value="ECO:0007669"/>
    <property type="project" value="UniProtKB-SubCell"/>
</dbReference>
<evidence type="ECO:0000256" key="1">
    <source>
        <dbReference type="ARBA" id="ARBA00004123"/>
    </source>
</evidence>
<evidence type="ECO:0000256" key="35">
    <source>
        <dbReference type="SAM" id="MobiDB-lite"/>
    </source>
</evidence>
<evidence type="ECO:0000256" key="8">
    <source>
        <dbReference type="ARBA" id="ARBA00022490"/>
    </source>
</evidence>
<evidence type="ECO:0000256" key="30">
    <source>
        <dbReference type="ARBA" id="ARBA00051245"/>
    </source>
</evidence>
<evidence type="ECO:0000256" key="24">
    <source>
        <dbReference type="ARBA" id="ARBA00023288"/>
    </source>
</evidence>
<dbReference type="EC" id="2.7.10.2" evidence="34"/>
<dbReference type="Proteomes" id="UP000281406">
    <property type="component" value="Unassembled WGS sequence"/>
</dbReference>
<proteinExistence type="inferred from homology"/>
<dbReference type="SUPFAM" id="SSF53335">
    <property type="entry name" value="S-adenosyl-L-methionine-dependent methyltransferases"/>
    <property type="match status" value="1"/>
</dbReference>
<dbReference type="Gene3D" id="3.40.50.150">
    <property type="entry name" value="Vaccinia Virus protein VP39"/>
    <property type="match status" value="1"/>
</dbReference>
<keyword evidence="31" id="KW-0727">SH2 domain</keyword>
<comment type="catalytic activity">
    <reaction evidence="30 34">
        <text>L-tyrosyl-[protein] + ATP = O-phospho-L-tyrosyl-[protein] + ADP + H(+)</text>
        <dbReference type="Rhea" id="RHEA:10596"/>
        <dbReference type="Rhea" id="RHEA-COMP:10136"/>
        <dbReference type="Rhea" id="RHEA-COMP:20101"/>
        <dbReference type="ChEBI" id="CHEBI:15378"/>
        <dbReference type="ChEBI" id="CHEBI:30616"/>
        <dbReference type="ChEBI" id="CHEBI:46858"/>
        <dbReference type="ChEBI" id="CHEBI:61978"/>
        <dbReference type="ChEBI" id="CHEBI:456216"/>
        <dbReference type="EC" id="2.7.10.2"/>
    </reaction>
</comment>
<evidence type="ECO:0000256" key="26">
    <source>
        <dbReference type="ARBA" id="ARBA00047418"/>
    </source>
</evidence>
<evidence type="ECO:0000256" key="22">
    <source>
        <dbReference type="ARBA" id="ARBA00023198"/>
    </source>
</evidence>
<dbReference type="CDD" id="cd12004">
    <property type="entry name" value="SH3_Lyn"/>
    <property type="match status" value="1"/>
</dbReference>
<dbReference type="SUPFAM" id="SSF55550">
    <property type="entry name" value="SH2 domain"/>
    <property type="match status" value="1"/>
</dbReference>
<evidence type="ECO:0000256" key="29">
    <source>
        <dbReference type="ARBA" id="ARBA00049075"/>
    </source>
</evidence>
<evidence type="ECO:0000256" key="16">
    <source>
        <dbReference type="ARBA" id="ARBA00022843"/>
    </source>
</evidence>
<dbReference type="SUPFAM" id="SSF56112">
    <property type="entry name" value="Protein kinase-like (PK-like)"/>
    <property type="match status" value="1"/>
</dbReference>
<dbReference type="FunFam" id="3.30.505.10:FF:000010">
    <property type="entry name" value="Tyrosine-protein kinase"/>
    <property type="match status" value="1"/>
</dbReference>
<dbReference type="InterPro" id="IPR011009">
    <property type="entry name" value="Kinase-like_dom_sf"/>
</dbReference>
<dbReference type="GO" id="GO:0004715">
    <property type="term" value="F:non-membrane spanning protein tyrosine kinase activity"/>
    <property type="evidence" value="ECO:0007669"/>
    <property type="project" value="UniProtKB-EC"/>
</dbReference>
<dbReference type="PROSITE" id="PS00107">
    <property type="entry name" value="PROTEIN_KINASE_ATP"/>
    <property type="match status" value="1"/>
</dbReference>
<evidence type="ECO:0000259" key="38">
    <source>
        <dbReference type="PROSITE" id="PS50011"/>
    </source>
</evidence>
<dbReference type="PROSITE" id="PS50002">
    <property type="entry name" value="SH3"/>
    <property type="match status" value="1"/>
</dbReference>
<dbReference type="InterPro" id="IPR050198">
    <property type="entry name" value="Non-receptor_tyrosine_kinases"/>
</dbReference>
<evidence type="ECO:0000256" key="21">
    <source>
        <dbReference type="ARBA" id="ARBA00023139"/>
    </source>
</evidence>
<comment type="caution">
    <text evidence="39">The sequence shown here is derived from an EMBL/GenBank/DDBJ whole genome shotgun (WGS) entry which is preliminary data.</text>
</comment>
<keyword evidence="9" id="KW-0597">Phosphoprotein</keyword>
<dbReference type="PRINTS" id="PR00109">
    <property type="entry name" value="TYRKINASE"/>
</dbReference>
<keyword evidence="18" id="KW-0333">Golgi apparatus</keyword>
<keyword evidence="15 33" id="KW-0067">ATP-binding</keyword>
<evidence type="ECO:0000256" key="14">
    <source>
        <dbReference type="ARBA" id="ARBA00022777"/>
    </source>
</evidence>
<feature type="domain" description="SH2" evidence="36">
    <location>
        <begin position="949"/>
        <end position="1046"/>
    </location>
</feature>
<dbReference type="FunFam" id="3.30.200.20:FF:000036">
    <property type="entry name" value="Tyrosine-protein kinase"/>
    <property type="match status" value="1"/>
</dbReference>
<feature type="compositionally biased region" description="Acidic residues" evidence="35">
    <location>
        <begin position="345"/>
        <end position="354"/>
    </location>
</feature>
<evidence type="ECO:0000256" key="5">
    <source>
        <dbReference type="ARBA" id="ARBA00004635"/>
    </source>
</evidence>
<dbReference type="SMART" id="SM00252">
    <property type="entry name" value="SH2"/>
    <property type="match status" value="1"/>
</dbReference>
<keyword evidence="17" id="KW-0391">Immunity</keyword>
<sequence length="1332" mass="151807">MIDYRERNVVPLADIIFYQGEEREMTIHCLCSRAYVNDRELYRSDFKAILSQTDNQVDVEANDREELLEDPNCSVDEEEEEEEAIVDEETMLMASLGLPVEFASSSEHRRTGQVLVRPKNKRTIKHLETPPDYADTDEDSEQNQQCAVSDIAETPAEQTCPMSEEAWLIYWQQHGEGLLWQSWMEKHPENSSNMAQDCSRSEADWDEHCHQTYQYYWEQFHYWAAQGWTVDDSHSTTTASEEYQGGQGETEALENQTEEGSKANAVSVTHLISSLSLLTEEVDSDDGDRQSLVCKCADEPCDGGNRKRSSSRRGCTDTSDGNMKQTSAPLNNQSGQPIKNRSNDEDQSDDDDEPPENRRAKVKRAHELDAEELAEVPVKEAWDALGLKRGPQPKFDSVVKLKAGQGPYAGRRSEENRKPHEERKKAACKINKHIFFTDDGPQSTKPKISKTLQKVQSFLQQVQTDAVSEELTPASMPEALIGPCERAEEGSLHTQKEDEKEANNERDEKKYEKTPPQLNKRCEKSEEHQQNIQCVFTEPEERQDDDSDPRGELQPIDVPDFLLPDAPEDAERAESVRAFKKNKRKNRKRRKDVEMPPEIAAEPELAKYWAQRYRLFSRFDEGIKLDHEGWFSVTPEKIAEHIALRAQDSFSTELIIDAFCGVGGNAIQFALTGKRVIAIDIDPIRLALAQHNAEVYGVAHRIEFLQGDFLQLAPRLRADMVFLSPPWGGPEYLSADVFNIKTMMTPDGYPFSLTLVLLFYLDSFLSNEVFIRVESSNLSFFTSLALMKYFLMLSKMISDNIVYFLPRNADMEQIASLAGPENMGCKKSKLDGDQNGGVIEGSKHQPVRTDQTVYVRDPTSYKPHINTPPPGLLPGQVFEKMEKKDKIVVTLYPYEAIHTDDLGFKKGEKLKILEEHGEWWKAKSLTTRKEGFIPSNYVAEADTIETEEWFFKEITRKDAERQLLAPANKPGSYLIRESETSKGSYSLSIRDVDAQGQDIVKHYKIRTLDNGGYYISPKITFNDINSMIKHYHKQADGLCRKLERSCEKPKAQKPWDKDAWEISKESIKMVKKLGAGQFGEVWMAYYNNSTKVAVKTLKPGTMSVEAFLEEANLMKTLQHDRLVRLYAVVTKIEPIYIITEFMANGSLLDFLKSQAGCKVQLPKLIDFSAQIAEGMAYIEKKNYIHRDLRAANVLVSESLLCKIADFGLARVIEDDQYTAREGAKFPIKWTAPEAINYGSFTIKSDMWSFGVLLYEIITYGKIPYPGMSNSEVMSSVQRGYRMPRPENCPAELYEIMTSCWKSKPDDRPTFDYIQSVLDDFYTATEGQYQQQP</sequence>
<dbReference type="FunFam" id="2.30.30.40:FF:000095">
    <property type="entry name" value="Tyrosine-protein kinase"/>
    <property type="match status" value="1"/>
</dbReference>
<dbReference type="PROSITE" id="PS50011">
    <property type="entry name" value="PROTEIN_KINASE_DOM"/>
    <property type="match status" value="1"/>
</dbReference>
<evidence type="ECO:0000256" key="12">
    <source>
        <dbReference type="ARBA" id="ARBA00022707"/>
    </source>
</evidence>
<keyword evidence="16" id="KW-0832">Ubl conjugation</keyword>
<comment type="catalytic activity">
    <reaction evidence="28">
        <text>a 5'-end (N(2),N(7)-dimethyl 5'-triphosphoguanosine)-ribonucleoside in snRNA + S-adenosyl-L-methionine = a 5'-end (N(2),N(2),N(7)-trimethyl 5'-triphosphoguanosine)-ribonucleoside in snRNA + S-adenosyl-L-homocysteine + H(+)</text>
        <dbReference type="Rhea" id="RHEA:78479"/>
        <dbReference type="Rhea" id="RHEA-COMP:19087"/>
        <dbReference type="Rhea" id="RHEA-COMP:19089"/>
        <dbReference type="ChEBI" id="CHEBI:15378"/>
        <dbReference type="ChEBI" id="CHEBI:57856"/>
        <dbReference type="ChEBI" id="CHEBI:59789"/>
        <dbReference type="ChEBI" id="CHEBI:167623"/>
        <dbReference type="ChEBI" id="CHEBI:172880"/>
    </reaction>
    <physiologicalReaction direction="left-to-right" evidence="28">
        <dbReference type="Rhea" id="RHEA:78480"/>
    </physiologicalReaction>
</comment>
<dbReference type="InterPro" id="IPR000719">
    <property type="entry name" value="Prot_kinase_dom"/>
</dbReference>
<evidence type="ECO:0000256" key="33">
    <source>
        <dbReference type="PROSITE-ProRule" id="PRU10141"/>
    </source>
</evidence>
<evidence type="ECO:0000256" key="3">
    <source>
        <dbReference type="ARBA" id="ARBA00004496"/>
    </source>
</evidence>
<evidence type="ECO:0000256" key="34">
    <source>
        <dbReference type="RuleBase" id="RU362096"/>
    </source>
</evidence>
<keyword evidence="40" id="KW-1185">Reference proteome</keyword>
<evidence type="ECO:0000256" key="32">
    <source>
        <dbReference type="PROSITE-ProRule" id="PRU00192"/>
    </source>
</evidence>
<evidence type="ECO:0000256" key="18">
    <source>
        <dbReference type="ARBA" id="ARBA00023034"/>
    </source>
</evidence>
<evidence type="ECO:0000256" key="13">
    <source>
        <dbReference type="ARBA" id="ARBA00022741"/>
    </source>
</evidence>
<dbReference type="InterPro" id="IPR001452">
    <property type="entry name" value="SH3_domain"/>
</dbReference>
<keyword evidence="21" id="KW-0564">Palmitate</keyword>
<feature type="region of interest" description="Disordered" evidence="35">
    <location>
        <begin position="468"/>
        <end position="595"/>
    </location>
</feature>
<dbReference type="InterPro" id="IPR001245">
    <property type="entry name" value="Ser-Thr/Tyr_kinase_cat_dom"/>
</dbReference>
<feature type="compositionally biased region" description="Basic residues" evidence="35">
    <location>
        <begin position="578"/>
        <end position="590"/>
    </location>
</feature>
<keyword evidence="19" id="KW-0472">Membrane</keyword>
<comment type="catalytic activity">
    <reaction evidence="26">
        <text>a 5'-end (N(2),N(7)-dimethyl 5'-triphosphoguanosine)-ribonucleoside in snoRNA + S-adenosyl-L-methionine = a 5'-end (N(2),N(2),N(7)-trimethyl 5'-triphosphoguanosine)-ribonucleoside in snoRNA + S-adenosyl-L-homocysteine + H(+)</text>
        <dbReference type="Rhea" id="RHEA:78507"/>
        <dbReference type="Rhea" id="RHEA-COMP:19088"/>
        <dbReference type="Rhea" id="RHEA-COMP:19090"/>
        <dbReference type="ChEBI" id="CHEBI:15378"/>
        <dbReference type="ChEBI" id="CHEBI:57856"/>
        <dbReference type="ChEBI" id="CHEBI:59789"/>
        <dbReference type="ChEBI" id="CHEBI:167623"/>
        <dbReference type="ChEBI" id="CHEBI:172880"/>
    </reaction>
    <physiologicalReaction direction="left-to-right" evidence="26">
        <dbReference type="Rhea" id="RHEA:78508"/>
    </physiologicalReaction>
</comment>
<feature type="region of interest" description="Disordered" evidence="35">
    <location>
        <begin position="301"/>
        <end position="366"/>
    </location>
</feature>
<evidence type="ECO:0000256" key="9">
    <source>
        <dbReference type="ARBA" id="ARBA00022553"/>
    </source>
</evidence>
<dbReference type="GO" id="GO:0071164">
    <property type="term" value="F:RNA cap trimethylguanosine synthase activity"/>
    <property type="evidence" value="ECO:0007669"/>
    <property type="project" value="RHEA"/>
</dbReference>
<feature type="compositionally biased region" description="Basic and acidic residues" evidence="35">
    <location>
        <begin position="520"/>
        <end position="529"/>
    </location>
</feature>
<feature type="binding site" evidence="33">
    <location>
        <position position="1095"/>
    </location>
    <ligand>
        <name>ATP</name>
        <dbReference type="ChEBI" id="CHEBI:30616"/>
    </ligand>
</feature>
<dbReference type="GO" id="GO:0016192">
    <property type="term" value="P:vesicle-mediated transport"/>
    <property type="evidence" value="ECO:0007669"/>
    <property type="project" value="UniProtKB-ARBA"/>
</dbReference>
<feature type="domain" description="SH3" evidence="37">
    <location>
        <begin position="883"/>
        <end position="943"/>
    </location>
</feature>
<dbReference type="Pfam" id="PF07714">
    <property type="entry name" value="PK_Tyr_Ser-Thr"/>
    <property type="match status" value="1"/>
</dbReference>
<comment type="subcellular location">
    <subcellularLocation>
        <location evidence="2">Cell membrane</location>
    </subcellularLocation>
    <subcellularLocation>
        <location evidence="3">Cytoplasm</location>
    </subcellularLocation>
    <subcellularLocation>
        <location evidence="4">Golgi apparatus</location>
    </subcellularLocation>
    <subcellularLocation>
        <location evidence="5">Membrane</location>
        <topology evidence="5">Lipid-anchor</topology>
    </subcellularLocation>
    <subcellularLocation>
        <location evidence="1">Nucleus</location>
    </subcellularLocation>
</comment>
<keyword evidence="24" id="KW-0449">Lipoprotein</keyword>
<evidence type="ECO:0000256" key="11">
    <source>
        <dbReference type="ARBA" id="ARBA00022679"/>
    </source>
</evidence>
<evidence type="ECO:0000256" key="20">
    <source>
        <dbReference type="ARBA" id="ARBA00023137"/>
    </source>
</evidence>
<feature type="compositionally biased region" description="Basic and acidic residues" evidence="35">
    <location>
        <begin position="485"/>
        <end position="513"/>
    </location>
</feature>
<dbReference type="InterPro" id="IPR008266">
    <property type="entry name" value="Tyr_kinase_AS"/>
</dbReference>
<dbReference type="PROSITE" id="PS00109">
    <property type="entry name" value="PROTEIN_KINASE_TYR"/>
    <property type="match status" value="1"/>
</dbReference>
<dbReference type="InterPro" id="IPR036028">
    <property type="entry name" value="SH3-like_dom_sf"/>
</dbReference>
<keyword evidence="7" id="KW-1003">Cell membrane</keyword>
<keyword evidence="8" id="KW-0963">Cytoplasm</keyword>
<evidence type="ECO:0000259" key="36">
    <source>
        <dbReference type="PROSITE" id="PS50001"/>
    </source>
</evidence>
<dbReference type="GO" id="GO:0006954">
    <property type="term" value="P:inflammatory response"/>
    <property type="evidence" value="ECO:0007669"/>
    <property type="project" value="UniProtKB-KW"/>
</dbReference>
<keyword evidence="13 33" id="KW-0547">Nucleotide-binding</keyword>
<dbReference type="InterPro" id="IPR035748">
    <property type="entry name" value="Lyn_SH3"/>
</dbReference>
<feature type="region of interest" description="Disordered" evidence="35">
    <location>
        <begin position="124"/>
        <end position="143"/>
    </location>
</feature>
<dbReference type="Pfam" id="PF00017">
    <property type="entry name" value="SH2"/>
    <property type="match status" value="1"/>
</dbReference>
<dbReference type="OrthoDB" id="194443at2759"/>
<dbReference type="PRINTS" id="PR00452">
    <property type="entry name" value="SH3DOMAIN"/>
</dbReference>
<keyword evidence="6 32" id="KW-0728">SH3 domain</keyword>
<dbReference type="GO" id="GO:0005886">
    <property type="term" value="C:plasma membrane"/>
    <property type="evidence" value="ECO:0007669"/>
    <property type="project" value="UniProtKB-SubCell"/>
</dbReference>
<dbReference type="Pfam" id="PF09445">
    <property type="entry name" value="Methyltransf_15"/>
    <property type="match status" value="1"/>
</dbReference>
<dbReference type="PANTHER" id="PTHR24418">
    <property type="entry name" value="TYROSINE-PROTEIN KINASE"/>
    <property type="match status" value="1"/>
</dbReference>
<dbReference type="CDD" id="cd02440">
    <property type="entry name" value="AdoMet_MTases"/>
    <property type="match status" value="1"/>
</dbReference>
<dbReference type="Gene3D" id="3.30.505.10">
    <property type="entry name" value="SH2 domain"/>
    <property type="match status" value="1"/>
</dbReference>
<keyword evidence="22" id="KW-0395">Inflammatory response</keyword>
<dbReference type="FunFam" id="1.10.510.10:FF:000553">
    <property type="entry name" value="Tyrosine-protein kinase"/>
    <property type="match status" value="1"/>
</dbReference>
<evidence type="ECO:0000259" key="37">
    <source>
        <dbReference type="PROSITE" id="PS50002"/>
    </source>
</evidence>
<evidence type="ECO:0000313" key="40">
    <source>
        <dbReference type="Proteomes" id="UP000281406"/>
    </source>
</evidence>
<feature type="domain" description="Protein kinase" evidence="38">
    <location>
        <begin position="1067"/>
        <end position="1321"/>
    </location>
</feature>
<keyword evidence="10" id="KW-0399">Innate immunity</keyword>